<dbReference type="HAMAP" id="MF_00384">
    <property type="entry name" value="Homoser_kinase"/>
    <property type="match status" value="1"/>
</dbReference>
<protein>
    <recommendedName>
        <fullName evidence="4 13">Homoserine kinase</fullName>
        <shortName evidence="13">HK</shortName>
        <shortName evidence="13">HSK</shortName>
        <ecNumber evidence="3 13">2.7.1.39</ecNumber>
    </recommendedName>
</protein>
<organism evidence="16 17">
    <name type="scientific">Acidipropionibacterium acidipropionici (strain ATCC 4875 / DSM 20272 / JCM 6432 / NBRC 12425 / NCIMB 8070 / 4)</name>
    <name type="common">Propionibacterium acidipropionici</name>
    <dbReference type="NCBI Taxonomy" id="1171373"/>
    <lineage>
        <taxon>Bacteria</taxon>
        <taxon>Bacillati</taxon>
        <taxon>Actinomycetota</taxon>
        <taxon>Actinomycetes</taxon>
        <taxon>Propionibacteriales</taxon>
        <taxon>Propionibacteriaceae</taxon>
        <taxon>Acidipropionibacterium</taxon>
    </lineage>
</organism>
<evidence type="ECO:0000256" key="8">
    <source>
        <dbReference type="ARBA" id="ARBA00022741"/>
    </source>
</evidence>
<keyword evidence="6 13" id="KW-0808">Transferase</keyword>
<feature type="domain" description="GHMP kinase C-terminal" evidence="15">
    <location>
        <begin position="226"/>
        <end position="269"/>
    </location>
</feature>
<dbReference type="InterPro" id="IPR020568">
    <property type="entry name" value="Ribosomal_Su5_D2-typ_SF"/>
</dbReference>
<dbReference type="GO" id="GO:0005737">
    <property type="term" value="C:cytoplasm"/>
    <property type="evidence" value="ECO:0007669"/>
    <property type="project" value="UniProtKB-SubCell"/>
</dbReference>
<evidence type="ECO:0000256" key="5">
    <source>
        <dbReference type="ARBA" id="ARBA00022605"/>
    </source>
</evidence>
<dbReference type="PANTHER" id="PTHR20861">
    <property type="entry name" value="HOMOSERINE/4-DIPHOSPHOCYTIDYL-2-C-METHYL-D-ERYTHRITOL KINASE"/>
    <property type="match status" value="1"/>
</dbReference>
<dbReference type="Pfam" id="PF08544">
    <property type="entry name" value="GHMP_kinases_C"/>
    <property type="match status" value="1"/>
</dbReference>
<dbReference type="InterPro" id="IPR013750">
    <property type="entry name" value="GHMP_kinase_C_dom"/>
</dbReference>
<evidence type="ECO:0000256" key="6">
    <source>
        <dbReference type="ARBA" id="ARBA00022679"/>
    </source>
</evidence>
<evidence type="ECO:0000256" key="9">
    <source>
        <dbReference type="ARBA" id="ARBA00022777"/>
    </source>
</evidence>
<dbReference type="InterPro" id="IPR036554">
    <property type="entry name" value="GHMP_kinase_C_sf"/>
</dbReference>
<comment type="pathway">
    <text evidence="1 13">Amino-acid biosynthesis; L-threonine biosynthesis; L-threonine from L-aspartate: step 4/5.</text>
</comment>
<comment type="function">
    <text evidence="12 13">Catalyzes the ATP-dependent phosphorylation of L-homoserine to L-homoserine phosphate.</text>
</comment>
<sequence length="302" mass="31911">MSSSGATVLVRVPATSANLGPGYDCMGLSLDLWDEVTVTTREAPGVNITVTGEGHDTVPHDESHLVVTTLRQGLVDLGYDRPDIGLDLSARNRIPHSRGLGSSAAAIASGLFLAWGLARPGEDPDRDLLLTMATAIEGHPDNAAPAILGGAQVAWVQDGQVRHIRLDVLPEVSFRVHVPDRHVPTALARHVLPVDVPRADAIHQVLASTLLVTALTSAPQHLLAATRDWIHQPYRRPLMPESADLMDRLRRAGVPAVISGAGPTVLAMGTAEMLAAARSVDDAGFMVDDLSLGGAAQLVETR</sequence>
<evidence type="ECO:0000313" key="17">
    <source>
        <dbReference type="Proteomes" id="UP000000214"/>
    </source>
</evidence>
<evidence type="ECO:0000256" key="1">
    <source>
        <dbReference type="ARBA" id="ARBA00005015"/>
    </source>
</evidence>
<dbReference type="GO" id="GO:0009088">
    <property type="term" value="P:threonine biosynthetic process"/>
    <property type="evidence" value="ECO:0007669"/>
    <property type="project" value="UniProtKB-UniRule"/>
</dbReference>
<dbReference type="GO" id="GO:0004413">
    <property type="term" value="F:homoserine kinase activity"/>
    <property type="evidence" value="ECO:0007669"/>
    <property type="project" value="UniProtKB-UniRule"/>
</dbReference>
<keyword evidence="7 13" id="KW-0791">Threonine biosynthesis</keyword>
<evidence type="ECO:0000256" key="10">
    <source>
        <dbReference type="ARBA" id="ARBA00022840"/>
    </source>
</evidence>
<dbReference type="UniPathway" id="UPA00050">
    <property type="reaction ID" value="UER00064"/>
</dbReference>
<dbReference type="eggNOG" id="COG0083">
    <property type="taxonomic scope" value="Bacteria"/>
</dbReference>
<dbReference type="RefSeq" id="WP_015070669.1">
    <property type="nucleotide sequence ID" value="NC_019395.1"/>
</dbReference>
<dbReference type="SUPFAM" id="SSF55060">
    <property type="entry name" value="GHMP Kinase, C-terminal domain"/>
    <property type="match status" value="1"/>
</dbReference>
<dbReference type="GO" id="GO:0005524">
    <property type="term" value="F:ATP binding"/>
    <property type="evidence" value="ECO:0007669"/>
    <property type="project" value="UniProtKB-UniRule"/>
</dbReference>
<dbReference type="InterPro" id="IPR006204">
    <property type="entry name" value="GHMP_kinase_N_dom"/>
</dbReference>
<evidence type="ECO:0000256" key="13">
    <source>
        <dbReference type="HAMAP-Rule" id="MF_00384"/>
    </source>
</evidence>
<dbReference type="Gene3D" id="3.30.230.10">
    <property type="match status" value="1"/>
</dbReference>
<name>K7RXS2_ACIA4</name>
<evidence type="ECO:0000313" key="16">
    <source>
        <dbReference type="EMBL" id="AFV89768.1"/>
    </source>
</evidence>
<dbReference type="PIRSF" id="PIRSF000676">
    <property type="entry name" value="Homoser_kin"/>
    <property type="match status" value="1"/>
</dbReference>
<keyword evidence="13" id="KW-0963">Cytoplasm</keyword>
<evidence type="ECO:0000256" key="2">
    <source>
        <dbReference type="ARBA" id="ARBA00007370"/>
    </source>
</evidence>
<evidence type="ECO:0000259" key="14">
    <source>
        <dbReference type="Pfam" id="PF00288"/>
    </source>
</evidence>
<feature type="domain" description="GHMP kinase N-terminal" evidence="14">
    <location>
        <begin position="78"/>
        <end position="150"/>
    </location>
</feature>
<dbReference type="PANTHER" id="PTHR20861:SF1">
    <property type="entry name" value="HOMOSERINE KINASE"/>
    <property type="match status" value="1"/>
</dbReference>
<dbReference type="SUPFAM" id="SSF54211">
    <property type="entry name" value="Ribosomal protein S5 domain 2-like"/>
    <property type="match status" value="1"/>
</dbReference>
<evidence type="ECO:0000256" key="12">
    <source>
        <dbReference type="ARBA" id="ARBA00049954"/>
    </source>
</evidence>
<keyword evidence="8 13" id="KW-0547">Nucleotide-binding</keyword>
<dbReference type="InterPro" id="IPR014721">
    <property type="entry name" value="Ribsml_uS5_D2-typ_fold_subgr"/>
</dbReference>
<evidence type="ECO:0000259" key="15">
    <source>
        <dbReference type="Pfam" id="PF08544"/>
    </source>
</evidence>
<dbReference type="PRINTS" id="PR00958">
    <property type="entry name" value="HOMSERKINASE"/>
</dbReference>
<gene>
    <name evidence="13 16" type="primary">thrB</name>
    <name evidence="16" type="ordered locus">PACID_19690</name>
</gene>
<dbReference type="Pfam" id="PF00288">
    <property type="entry name" value="GHMP_kinases_N"/>
    <property type="match status" value="1"/>
</dbReference>
<keyword evidence="5 13" id="KW-0028">Amino-acid biosynthesis</keyword>
<dbReference type="HOGENOM" id="CLU_041243_0_1_11"/>
<dbReference type="PROSITE" id="PS00627">
    <property type="entry name" value="GHMP_KINASES_ATP"/>
    <property type="match status" value="1"/>
</dbReference>
<evidence type="ECO:0000256" key="3">
    <source>
        <dbReference type="ARBA" id="ARBA00012078"/>
    </source>
</evidence>
<feature type="binding site" evidence="13">
    <location>
        <begin position="95"/>
        <end position="105"/>
    </location>
    <ligand>
        <name>ATP</name>
        <dbReference type="ChEBI" id="CHEBI:30616"/>
    </ligand>
</feature>
<dbReference type="InterPro" id="IPR006203">
    <property type="entry name" value="GHMP_knse_ATP-bd_CS"/>
</dbReference>
<dbReference type="KEGG" id="pbo:PACID_19690"/>
<dbReference type="STRING" id="1171373.PACID_19690"/>
<evidence type="ECO:0000256" key="11">
    <source>
        <dbReference type="ARBA" id="ARBA00049375"/>
    </source>
</evidence>
<dbReference type="NCBIfam" id="TIGR00191">
    <property type="entry name" value="thrB"/>
    <property type="match status" value="1"/>
</dbReference>
<reference evidence="16 17" key="1">
    <citation type="journal article" date="2012" name="BMC Genomics">
        <title>The genome sequence of Propionibacterium acidipropionici provides insights into its biotechnological and industrial potential.</title>
        <authorList>
            <person name="Parizzi L.P."/>
            <person name="Grassi M.C."/>
            <person name="Llerena L.A."/>
            <person name="Carazzolle M.F."/>
            <person name="Queiroz V.L."/>
            <person name="Lunardi I."/>
            <person name="Zeidler A.F."/>
            <person name="Teixeira P.J."/>
            <person name="Mieczkowski P."/>
            <person name="Rincones J."/>
            <person name="Pereira G.A."/>
        </authorList>
    </citation>
    <scope>NUCLEOTIDE SEQUENCE [LARGE SCALE GENOMIC DNA]</scope>
    <source>
        <strain evidence="17">ATCC 4875 / DSM 20272 / JCM 6432 / NBRC 12425 / NCIMB 8070</strain>
    </source>
</reference>
<dbReference type="PATRIC" id="fig|1171373.8.peg.1951"/>
<comment type="catalytic activity">
    <reaction evidence="11 13">
        <text>L-homoserine + ATP = O-phospho-L-homoserine + ADP + H(+)</text>
        <dbReference type="Rhea" id="RHEA:13985"/>
        <dbReference type="ChEBI" id="CHEBI:15378"/>
        <dbReference type="ChEBI" id="CHEBI:30616"/>
        <dbReference type="ChEBI" id="CHEBI:57476"/>
        <dbReference type="ChEBI" id="CHEBI:57590"/>
        <dbReference type="ChEBI" id="CHEBI:456216"/>
        <dbReference type="EC" id="2.7.1.39"/>
    </reaction>
</comment>
<dbReference type="EMBL" id="CP003493">
    <property type="protein sequence ID" value="AFV89768.1"/>
    <property type="molecule type" value="Genomic_DNA"/>
</dbReference>
<evidence type="ECO:0000256" key="7">
    <source>
        <dbReference type="ARBA" id="ARBA00022697"/>
    </source>
</evidence>
<keyword evidence="10 13" id="KW-0067">ATP-binding</keyword>
<evidence type="ECO:0000256" key="4">
    <source>
        <dbReference type="ARBA" id="ARBA00017858"/>
    </source>
</evidence>
<proteinExistence type="inferred from homology"/>
<accession>K7RXS2</accession>
<dbReference type="InterPro" id="IPR000870">
    <property type="entry name" value="Homoserine_kinase"/>
</dbReference>
<dbReference type="Gene3D" id="3.30.70.890">
    <property type="entry name" value="GHMP kinase, C-terminal domain"/>
    <property type="match status" value="1"/>
</dbReference>
<dbReference type="AlphaFoldDB" id="K7RXS2"/>
<comment type="similarity">
    <text evidence="2 13">Belongs to the GHMP kinase family. Homoserine kinase subfamily.</text>
</comment>
<keyword evidence="9 13" id="KW-0418">Kinase</keyword>
<comment type="subcellular location">
    <subcellularLocation>
        <location evidence="13">Cytoplasm</location>
    </subcellularLocation>
</comment>
<dbReference type="EC" id="2.7.1.39" evidence="3 13"/>
<dbReference type="Proteomes" id="UP000000214">
    <property type="component" value="Chromosome"/>
</dbReference>